<feature type="compositionally biased region" description="Polar residues" evidence="1">
    <location>
        <begin position="555"/>
        <end position="569"/>
    </location>
</feature>
<reference evidence="2 3" key="1">
    <citation type="journal article" date="2019" name="BMC Genomics">
        <title>New insights from Opisthorchis felineus genome: update on genomics of the epidemiologically important liver flukes.</title>
        <authorList>
            <person name="Ershov N.I."/>
            <person name="Mordvinov V.A."/>
            <person name="Prokhortchouk E.B."/>
            <person name="Pakharukova M.Y."/>
            <person name="Gunbin K.V."/>
            <person name="Ustyantsev K."/>
            <person name="Genaev M.A."/>
            <person name="Blinov A.G."/>
            <person name="Mazur A."/>
            <person name="Boulygina E."/>
            <person name="Tsygankova S."/>
            <person name="Khrameeva E."/>
            <person name="Chekanov N."/>
            <person name="Fan G."/>
            <person name="Xiao A."/>
            <person name="Zhang H."/>
            <person name="Xu X."/>
            <person name="Yang H."/>
            <person name="Solovyev V."/>
            <person name="Lee S.M."/>
            <person name="Liu X."/>
            <person name="Afonnikov D.A."/>
            <person name="Skryabin K.G."/>
        </authorList>
    </citation>
    <scope>NUCLEOTIDE SEQUENCE [LARGE SCALE GENOMIC DNA]</scope>
    <source>
        <strain evidence="2">AK-0245</strain>
        <tissue evidence="2">Whole organism</tissue>
    </source>
</reference>
<dbReference type="EMBL" id="SJOL01006088">
    <property type="protein sequence ID" value="TGZ69333.1"/>
    <property type="molecule type" value="Genomic_DNA"/>
</dbReference>
<feature type="compositionally biased region" description="Acidic residues" evidence="1">
    <location>
        <begin position="719"/>
        <end position="728"/>
    </location>
</feature>
<sequence>MSIYFITSSDLFMRTNLFALKISAWSVKLRTDIAATDIGAITKFLNFQPFDLFHGLSWSETEDIYNVFHAKRSKTAVFQSDLQQLSQLLALLPLYVVVANWITDLADTDEGKQRLIGVSTVPLSGLIPSRSNSSHTETKELSGSFPITNLLSQDVGEIQLRVSLTHINTETNYQTHNVAELCSDRQFHKNNGVYDGTSDESQKNLMHISYCSRTLADQAVQTISQTSQLSKPNEKLTNSAQKNKVISDAAKSTAIRTNCCDTVSCKRAESEPRRQVKGLMNTFPAVEFLEEGLEVANIQPSPIEFCKAPCAVDDRFSNALPDLLNLSQQLVETAQNLSPGIYSDNGKTEVSCARNEGMNLSPSSVDDKLPVLCALLSELKILKSKTKADLYCLGEIQHTSSSVSSRTVTRNDAQNGEPKIGIKSLLATPKSVTRRARIFQLALPRKVTPAPGQTVPKSCGWLRSTPEYRGPTKCYLEPRANHAHLLRLKHARAKREFQTPFTKKSGSGGKSNLLERKGLNHENCKRIIESKQGKHVDNSGHTQDCSEEEERTPDVYSTISRDPFSSVNRTAGRFDSSADPTKNDVNDVRLINGRGNREQRNTTETPASGSLSSDTQEGDFAAFYPIHSTRSPQATMTKKNCRPQPTVASIDGKLELRDVSPTRSSLTSPTFSSNSDVVKSHSSQFEIRKHRSETSNNADMHSWRNKSRCTHPAGTQESYSEDYEESDGDQTTAALSFTADPLKPPQPVLTNSEFDAADSAIVTVSPLPENLQITSKTIDGKSTDPSVTSFTPRNSGTELKKFSKHDDAEMKPVPLARKTVEWNERPNGMVSDFGGWQQTGTNDELDDFDIERIRSRGSQDYLVGGLLVG</sequence>
<feature type="region of interest" description="Disordered" evidence="1">
    <location>
        <begin position="532"/>
        <end position="616"/>
    </location>
</feature>
<protein>
    <submittedName>
        <fullName evidence="2">Uncharacterized protein</fullName>
    </submittedName>
</protein>
<proteinExistence type="predicted"/>
<feature type="region of interest" description="Disordered" evidence="1">
    <location>
        <begin position="682"/>
        <end position="730"/>
    </location>
</feature>
<feature type="compositionally biased region" description="Basic and acidic residues" evidence="1">
    <location>
        <begin position="798"/>
        <end position="807"/>
    </location>
</feature>
<evidence type="ECO:0000313" key="3">
    <source>
        <dbReference type="Proteomes" id="UP000308267"/>
    </source>
</evidence>
<dbReference type="Proteomes" id="UP000308267">
    <property type="component" value="Unassembled WGS sequence"/>
</dbReference>
<dbReference type="AlphaFoldDB" id="A0A4S2LZH5"/>
<evidence type="ECO:0000313" key="2">
    <source>
        <dbReference type="EMBL" id="TGZ69333.1"/>
    </source>
</evidence>
<dbReference type="Pfam" id="PF14924">
    <property type="entry name" value="MAP10_N"/>
    <property type="match status" value="1"/>
</dbReference>
<evidence type="ECO:0000256" key="1">
    <source>
        <dbReference type="SAM" id="MobiDB-lite"/>
    </source>
</evidence>
<feature type="compositionally biased region" description="Polar residues" evidence="1">
    <location>
        <begin position="602"/>
        <end position="615"/>
    </location>
</feature>
<feature type="compositionally biased region" description="Polar residues" evidence="1">
    <location>
        <begin position="783"/>
        <end position="797"/>
    </location>
</feature>
<name>A0A4S2LZH5_OPIFE</name>
<gene>
    <name evidence="2" type="ORF">CRM22_003787</name>
</gene>
<organism evidence="2 3">
    <name type="scientific">Opisthorchis felineus</name>
    <dbReference type="NCBI Taxonomy" id="147828"/>
    <lineage>
        <taxon>Eukaryota</taxon>
        <taxon>Metazoa</taxon>
        <taxon>Spiralia</taxon>
        <taxon>Lophotrochozoa</taxon>
        <taxon>Platyhelminthes</taxon>
        <taxon>Trematoda</taxon>
        <taxon>Digenea</taxon>
        <taxon>Opisthorchiida</taxon>
        <taxon>Opisthorchiata</taxon>
        <taxon>Opisthorchiidae</taxon>
        <taxon>Opisthorchis</taxon>
    </lineage>
</organism>
<accession>A0A4S2LZH5</accession>
<keyword evidence="3" id="KW-1185">Reference proteome</keyword>
<dbReference type="OrthoDB" id="6257501at2759"/>
<comment type="caution">
    <text evidence="2">The sequence shown here is derived from an EMBL/GenBank/DDBJ whole genome shotgun (WGS) entry which is preliminary data.</text>
</comment>
<feature type="region of interest" description="Disordered" evidence="1">
    <location>
        <begin position="777"/>
        <end position="807"/>
    </location>
</feature>